<reference evidence="2" key="3">
    <citation type="submission" date="2020-12" db="UniProtKB">
        <authorList>
            <consortium name="EnsemblPlants"/>
        </authorList>
    </citation>
    <scope>IDENTIFICATION</scope>
</reference>
<dbReference type="InParanoid" id="A0A2K1JW61"/>
<evidence type="ECO:0000313" key="3">
    <source>
        <dbReference type="Proteomes" id="UP000006727"/>
    </source>
</evidence>
<sequence length="90" mass="9935">MDTIVKLRSKSARNIGLDVIIGYYKGCVGTMDLLALRKALSPSNIQSGFFVMGIYPLDKEVVKKHMGLFKIYKNASTDTSFEDGGTLEQV</sequence>
<dbReference type="AlphaFoldDB" id="A0A2K1JW61"/>
<protein>
    <submittedName>
        <fullName evidence="1 2">Uncharacterized protein</fullName>
    </submittedName>
</protein>
<dbReference type="EnsemblPlants" id="Pp3c11_24770V3.1">
    <property type="protein sequence ID" value="Pp3c11_24770V3.1"/>
    <property type="gene ID" value="Pp3c11_24770"/>
</dbReference>
<name>A0A2K1JW61_PHYPA</name>
<dbReference type="Gramene" id="Pp3c11_24770V3.1">
    <property type="protein sequence ID" value="Pp3c11_24770V3.1"/>
    <property type="gene ID" value="Pp3c11_24770"/>
</dbReference>
<dbReference type="EMBL" id="ABEU02000011">
    <property type="protein sequence ID" value="PNR45767.1"/>
    <property type="molecule type" value="Genomic_DNA"/>
</dbReference>
<dbReference type="Proteomes" id="UP000006727">
    <property type="component" value="Chromosome 11"/>
</dbReference>
<reference evidence="1 3" key="2">
    <citation type="journal article" date="2018" name="Plant J.">
        <title>The Physcomitrella patens chromosome-scale assembly reveals moss genome structure and evolution.</title>
        <authorList>
            <person name="Lang D."/>
            <person name="Ullrich K.K."/>
            <person name="Murat F."/>
            <person name="Fuchs J."/>
            <person name="Jenkins J."/>
            <person name="Haas F.B."/>
            <person name="Piednoel M."/>
            <person name="Gundlach H."/>
            <person name="Van Bel M."/>
            <person name="Meyberg R."/>
            <person name="Vives C."/>
            <person name="Morata J."/>
            <person name="Symeonidi A."/>
            <person name="Hiss M."/>
            <person name="Muchero W."/>
            <person name="Kamisugi Y."/>
            <person name="Saleh O."/>
            <person name="Blanc G."/>
            <person name="Decker E.L."/>
            <person name="van Gessel N."/>
            <person name="Grimwood J."/>
            <person name="Hayes R.D."/>
            <person name="Graham S.W."/>
            <person name="Gunter L.E."/>
            <person name="McDaniel S.F."/>
            <person name="Hoernstein S.N.W."/>
            <person name="Larsson A."/>
            <person name="Li F.W."/>
            <person name="Perroud P.F."/>
            <person name="Phillips J."/>
            <person name="Ranjan P."/>
            <person name="Rokshar D.S."/>
            <person name="Rothfels C.J."/>
            <person name="Schneider L."/>
            <person name="Shu S."/>
            <person name="Stevenson D.W."/>
            <person name="Thummler F."/>
            <person name="Tillich M."/>
            <person name="Villarreal Aguilar J.C."/>
            <person name="Widiez T."/>
            <person name="Wong G.K."/>
            <person name="Wymore A."/>
            <person name="Zhang Y."/>
            <person name="Zimmer A.D."/>
            <person name="Quatrano R.S."/>
            <person name="Mayer K.F.X."/>
            <person name="Goodstein D."/>
            <person name="Casacuberta J.M."/>
            <person name="Vandepoele K."/>
            <person name="Reski R."/>
            <person name="Cuming A.C."/>
            <person name="Tuskan G.A."/>
            <person name="Maumus F."/>
            <person name="Salse J."/>
            <person name="Schmutz J."/>
            <person name="Rensing S.A."/>
        </authorList>
    </citation>
    <scope>NUCLEOTIDE SEQUENCE [LARGE SCALE GENOMIC DNA]</scope>
    <source>
        <strain evidence="2 3">cv. Gransden 2004</strain>
    </source>
</reference>
<reference evidence="1 3" key="1">
    <citation type="journal article" date="2008" name="Science">
        <title>The Physcomitrella genome reveals evolutionary insights into the conquest of land by plants.</title>
        <authorList>
            <person name="Rensing S."/>
            <person name="Lang D."/>
            <person name="Zimmer A."/>
            <person name="Terry A."/>
            <person name="Salamov A."/>
            <person name="Shapiro H."/>
            <person name="Nishiyama T."/>
            <person name="Perroud P.-F."/>
            <person name="Lindquist E."/>
            <person name="Kamisugi Y."/>
            <person name="Tanahashi T."/>
            <person name="Sakakibara K."/>
            <person name="Fujita T."/>
            <person name="Oishi K."/>
            <person name="Shin-I T."/>
            <person name="Kuroki Y."/>
            <person name="Toyoda A."/>
            <person name="Suzuki Y."/>
            <person name="Hashimoto A."/>
            <person name="Yamaguchi K."/>
            <person name="Sugano A."/>
            <person name="Kohara Y."/>
            <person name="Fujiyama A."/>
            <person name="Anterola A."/>
            <person name="Aoki S."/>
            <person name="Ashton N."/>
            <person name="Barbazuk W.B."/>
            <person name="Barker E."/>
            <person name="Bennetzen J."/>
            <person name="Bezanilla M."/>
            <person name="Blankenship R."/>
            <person name="Cho S.H."/>
            <person name="Dutcher S."/>
            <person name="Estelle M."/>
            <person name="Fawcett J.A."/>
            <person name="Gundlach H."/>
            <person name="Hanada K."/>
            <person name="Heyl A."/>
            <person name="Hicks K.A."/>
            <person name="Hugh J."/>
            <person name="Lohr M."/>
            <person name="Mayer K."/>
            <person name="Melkozernov A."/>
            <person name="Murata T."/>
            <person name="Nelson D."/>
            <person name="Pils B."/>
            <person name="Prigge M."/>
            <person name="Reiss B."/>
            <person name="Renner T."/>
            <person name="Rombauts S."/>
            <person name="Rushton P."/>
            <person name="Sanderfoot A."/>
            <person name="Schween G."/>
            <person name="Shiu S.-H."/>
            <person name="Stueber K."/>
            <person name="Theodoulou F.L."/>
            <person name="Tu H."/>
            <person name="Van de Peer Y."/>
            <person name="Verrier P.J."/>
            <person name="Waters E."/>
            <person name="Wood A."/>
            <person name="Yang L."/>
            <person name="Cove D."/>
            <person name="Cuming A."/>
            <person name="Hasebe M."/>
            <person name="Lucas S."/>
            <person name="Mishler D.B."/>
            <person name="Reski R."/>
            <person name="Grigoriev I."/>
            <person name="Quatrano R.S."/>
            <person name="Boore J.L."/>
        </authorList>
    </citation>
    <scope>NUCLEOTIDE SEQUENCE [LARGE SCALE GENOMIC DNA]</scope>
    <source>
        <strain evidence="2 3">cv. Gransden 2004</strain>
    </source>
</reference>
<keyword evidence="3" id="KW-1185">Reference proteome</keyword>
<accession>A0A2K1JW61</accession>
<gene>
    <name evidence="1" type="ORF">PHYPA_015538</name>
</gene>
<proteinExistence type="predicted"/>
<evidence type="ECO:0000313" key="1">
    <source>
        <dbReference type="EMBL" id="PNR45767.1"/>
    </source>
</evidence>
<evidence type="ECO:0000313" key="2">
    <source>
        <dbReference type="EnsemblPlants" id="Pp3c11_24770V3.1"/>
    </source>
</evidence>
<organism evidence="1">
    <name type="scientific">Physcomitrium patens</name>
    <name type="common">Spreading-leaved earth moss</name>
    <name type="synonym">Physcomitrella patens</name>
    <dbReference type="NCBI Taxonomy" id="3218"/>
    <lineage>
        <taxon>Eukaryota</taxon>
        <taxon>Viridiplantae</taxon>
        <taxon>Streptophyta</taxon>
        <taxon>Embryophyta</taxon>
        <taxon>Bryophyta</taxon>
        <taxon>Bryophytina</taxon>
        <taxon>Bryopsida</taxon>
        <taxon>Funariidae</taxon>
        <taxon>Funariales</taxon>
        <taxon>Funariaceae</taxon>
        <taxon>Physcomitrium</taxon>
    </lineage>
</organism>